<sequence length="105" mass="12071">MLPLTDCNGSYCKSSYLSMDHLMIVLGSIWLPIFDADLGWCRPINMGPEKISSMKFLDQVVPYIWDQQNAIYEGKIYIIQTPINDGSLLLVTRLETSDMKLLYEF</sequence>
<evidence type="ECO:0000313" key="1">
    <source>
        <dbReference type="EMBL" id="KAA3480036.1"/>
    </source>
</evidence>
<keyword evidence="1" id="KW-0808">Transferase</keyword>
<dbReference type="OrthoDB" id="671439at2759"/>
<name>A0A5B6WFE6_9ROSI</name>
<reference evidence="1" key="1">
    <citation type="submission" date="2019-08" db="EMBL/GenBank/DDBJ databases">
        <authorList>
            <person name="Liu F."/>
        </authorList>
    </citation>
    <scope>NUCLEOTIDE SEQUENCE [LARGE SCALE GENOMIC DNA]</scope>
    <source>
        <strain evidence="1">PA1801</strain>
        <tissue evidence="1">Leaf</tissue>
    </source>
</reference>
<comment type="caution">
    <text evidence="1">The sequence shown here is derived from an EMBL/GenBank/DDBJ whole genome shotgun (WGS) entry which is preliminary data.</text>
</comment>
<proteinExistence type="predicted"/>
<organism evidence="1 2">
    <name type="scientific">Gossypium australe</name>
    <dbReference type="NCBI Taxonomy" id="47621"/>
    <lineage>
        <taxon>Eukaryota</taxon>
        <taxon>Viridiplantae</taxon>
        <taxon>Streptophyta</taxon>
        <taxon>Embryophyta</taxon>
        <taxon>Tracheophyta</taxon>
        <taxon>Spermatophyta</taxon>
        <taxon>Magnoliopsida</taxon>
        <taxon>eudicotyledons</taxon>
        <taxon>Gunneridae</taxon>
        <taxon>Pentapetalae</taxon>
        <taxon>rosids</taxon>
        <taxon>malvids</taxon>
        <taxon>Malvales</taxon>
        <taxon>Malvaceae</taxon>
        <taxon>Malvoideae</taxon>
        <taxon>Gossypium</taxon>
    </lineage>
</organism>
<accession>A0A5B6WFE6</accession>
<evidence type="ECO:0000313" key="2">
    <source>
        <dbReference type="Proteomes" id="UP000325315"/>
    </source>
</evidence>
<keyword evidence="2" id="KW-1185">Reference proteome</keyword>
<gene>
    <name evidence="1" type="ORF">EPI10_020497</name>
</gene>
<protein>
    <submittedName>
        <fullName evidence="1">Shikimate/quinate hydroxycinnamoyl transferase</fullName>
    </submittedName>
</protein>
<dbReference type="Proteomes" id="UP000325315">
    <property type="component" value="Unassembled WGS sequence"/>
</dbReference>
<dbReference type="GO" id="GO:0016740">
    <property type="term" value="F:transferase activity"/>
    <property type="evidence" value="ECO:0007669"/>
    <property type="project" value="UniProtKB-KW"/>
</dbReference>
<dbReference type="AlphaFoldDB" id="A0A5B6WFE6"/>
<dbReference type="EMBL" id="SMMG02000003">
    <property type="protein sequence ID" value="KAA3480036.1"/>
    <property type="molecule type" value="Genomic_DNA"/>
</dbReference>